<keyword evidence="2" id="KW-1185">Reference proteome</keyword>
<evidence type="ECO:0000313" key="2">
    <source>
        <dbReference type="Proteomes" id="UP000294901"/>
    </source>
</evidence>
<dbReference type="AlphaFoldDB" id="A0A4R6J8H9"/>
<comment type="caution">
    <text evidence="1">The sequence shown here is derived from an EMBL/GenBank/DDBJ whole genome shotgun (WGS) entry which is preliminary data.</text>
</comment>
<reference evidence="1 2" key="1">
    <citation type="submission" date="2019-03" db="EMBL/GenBank/DDBJ databases">
        <title>Sequencing the genomes of 1000 actinobacteria strains.</title>
        <authorList>
            <person name="Klenk H.-P."/>
        </authorList>
    </citation>
    <scope>NUCLEOTIDE SEQUENCE [LARGE SCALE GENOMIC DNA]</scope>
    <source>
        <strain evidence="1 2">DSM 43805</strain>
    </source>
</reference>
<evidence type="ECO:0000313" key="1">
    <source>
        <dbReference type="EMBL" id="TDO31762.1"/>
    </source>
</evidence>
<name>A0A4R6J8H9_9ACTN</name>
<dbReference type="Proteomes" id="UP000294901">
    <property type="component" value="Unassembled WGS sequence"/>
</dbReference>
<accession>A0A4R6J8H9</accession>
<gene>
    <name evidence="1" type="ORF">C8E87_7192</name>
</gene>
<dbReference type="EMBL" id="SNWR01000002">
    <property type="protein sequence ID" value="TDO31762.1"/>
    <property type="molecule type" value="Genomic_DNA"/>
</dbReference>
<dbReference type="OrthoDB" id="4106032at2"/>
<organism evidence="1 2">
    <name type="scientific">Paractinoplanes brasiliensis</name>
    <dbReference type="NCBI Taxonomy" id="52695"/>
    <lineage>
        <taxon>Bacteria</taxon>
        <taxon>Bacillati</taxon>
        <taxon>Actinomycetota</taxon>
        <taxon>Actinomycetes</taxon>
        <taxon>Micromonosporales</taxon>
        <taxon>Micromonosporaceae</taxon>
        <taxon>Paractinoplanes</taxon>
    </lineage>
</organism>
<proteinExistence type="predicted"/>
<sequence>MAVKDYTSKVAPAFGGLLRESERLLAVSPLVQDPGTTEEVSARDELIDLLDPTILVGLGTFGGSAVQQAVWGRAVIGGPGTQGRLLHEAVGRVLAPQVAVTDSRLLLAEIEVTPRAKSGLGRWFGPSDQVARVRYEVDRAAILGAVAAPAGALRRGRLLAGFRDGSGCMLVCAPPSLAEQVVEAIGAPRGE</sequence>
<dbReference type="RefSeq" id="WP_133877820.1">
    <property type="nucleotide sequence ID" value="NZ_BOMD01000074.1"/>
</dbReference>
<protein>
    <submittedName>
        <fullName evidence="1">Uncharacterized protein</fullName>
    </submittedName>
</protein>